<dbReference type="OrthoDB" id="9814200at2"/>
<dbReference type="PROSITE" id="PS50977">
    <property type="entry name" value="HTH_TETR_2"/>
    <property type="match status" value="1"/>
</dbReference>
<dbReference type="GO" id="GO:0003677">
    <property type="term" value="F:DNA binding"/>
    <property type="evidence" value="ECO:0007669"/>
    <property type="project" value="UniProtKB-UniRule"/>
</dbReference>
<keyword evidence="7" id="KW-1185">Reference proteome</keyword>
<dbReference type="HOGENOM" id="CLU_069356_28_2_0"/>
<reference evidence="6 7" key="1">
    <citation type="submission" date="2012-02" db="EMBL/GenBank/DDBJ databases">
        <title>Complete sequence of chromosome of Singulisphaera acidiphila DSM 18658.</title>
        <authorList>
            <consortium name="US DOE Joint Genome Institute (JGI-PGF)"/>
            <person name="Lucas S."/>
            <person name="Copeland A."/>
            <person name="Lapidus A."/>
            <person name="Glavina del Rio T."/>
            <person name="Dalin E."/>
            <person name="Tice H."/>
            <person name="Bruce D."/>
            <person name="Goodwin L."/>
            <person name="Pitluck S."/>
            <person name="Peters L."/>
            <person name="Ovchinnikova G."/>
            <person name="Chertkov O."/>
            <person name="Kyrpides N."/>
            <person name="Mavromatis K."/>
            <person name="Ivanova N."/>
            <person name="Brettin T."/>
            <person name="Detter J.C."/>
            <person name="Han C."/>
            <person name="Larimer F."/>
            <person name="Land M."/>
            <person name="Hauser L."/>
            <person name="Markowitz V."/>
            <person name="Cheng J.-F."/>
            <person name="Hugenholtz P."/>
            <person name="Woyke T."/>
            <person name="Wu D."/>
            <person name="Tindall B."/>
            <person name="Pomrenke H."/>
            <person name="Brambilla E."/>
            <person name="Klenk H.-P."/>
            <person name="Eisen J.A."/>
        </authorList>
    </citation>
    <scope>NUCLEOTIDE SEQUENCE [LARGE SCALE GENOMIC DNA]</scope>
    <source>
        <strain evidence="7">ATCC BAA-1392 / DSM 18658 / VKM B-2454 / MOB10</strain>
    </source>
</reference>
<evidence type="ECO:0000313" key="6">
    <source>
        <dbReference type="EMBL" id="AGA26846.1"/>
    </source>
</evidence>
<dbReference type="PANTHER" id="PTHR47506:SF7">
    <property type="entry name" value="TRANSCRIPTIONAL REGULATORY PROTEIN"/>
    <property type="match status" value="1"/>
</dbReference>
<dbReference type="InterPro" id="IPR009057">
    <property type="entry name" value="Homeodomain-like_sf"/>
</dbReference>
<dbReference type="RefSeq" id="WP_015245998.1">
    <property type="nucleotide sequence ID" value="NC_019892.1"/>
</dbReference>
<keyword evidence="2 4" id="KW-0238">DNA-binding</keyword>
<gene>
    <name evidence="6" type="ordered locus">Sinac_2539</name>
</gene>
<evidence type="ECO:0000259" key="5">
    <source>
        <dbReference type="PROSITE" id="PS50977"/>
    </source>
</evidence>
<dbReference type="SUPFAM" id="SSF48498">
    <property type="entry name" value="Tetracyclin repressor-like, C-terminal domain"/>
    <property type="match status" value="1"/>
</dbReference>
<name>L0DDW1_SINAD</name>
<dbReference type="Gene3D" id="1.10.10.60">
    <property type="entry name" value="Homeodomain-like"/>
    <property type="match status" value="1"/>
</dbReference>
<organism evidence="6 7">
    <name type="scientific">Singulisphaera acidiphila (strain ATCC BAA-1392 / DSM 18658 / VKM B-2454 / MOB10)</name>
    <dbReference type="NCBI Taxonomy" id="886293"/>
    <lineage>
        <taxon>Bacteria</taxon>
        <taxon>Pseudomonadati</taxon>
        <taxon>Planctomycetota</taxon>
        <taxon>Planctomycetia</taxon>
        <taxon>Isosphaerales</taxon>
        <taxon>Isosphaeraceae</taxon>
        <taxon>Singulisphaera</taxon>
    </lineage>
</organism>
<dbReference type="PANTHER" id="PTHR47506">
    <property type="entry name" value="TRANSCRIPTIONAL REGULATORY PROTEIN"/>
    <property type="match status" value="1"/>
</dbReference>
<dbReference type="eggNOG" id="COG1309">
    <property type="taxonomic scope" value="Bacteria"/>
</dbReference>
<dbReference type="PRINTS" id="PR00455">
    <property type="entry name" value="HTHTETR"/>
</dbReference>
<dbReference type="KEGG" id="saci:Sinac_2539"/>
<protein>
    <submittedName>
        <fullName evidence="6">Transcriptional regulator</fullName>
    </submittedName>
</protein>
<dbReference type="AlphaFoldDB" id="L0DDW1"/>
<evidence type="ECO:0000313" key="7">
    <source>
        <dbReference type="Proteomes" id="UP000010798"/>
    </source>
</evidence>
<evidence type="ECO:0000256" key="2">
    <source>
        <dbReference type="ARBA" id="ARBA00023125"/>
    </source>
</evidence>
<feature type="DNA-binding region" description="H-T-H motif" evidence="4">
    <location>
        <begin position="32"/>
        <end position="51"/>
    </location>
</feature>
<sequence length="206" mass="21878">MRYPTGHKEQTRAKILRAAGKVFRREGYHAAGVDQVMEEAGLTAGGFYAHFRSKEALLAEVLAPASSETDTPPEKERQGAAGLASAVAFIERYLAPRHMRNTEDGCPLPALASEIARAGGPVKASFEAIVRNLAARLMAAAGEELSEDRALAIVALCVGGLGVARSVQDEALGERILASCRDFAKASLVTDSEPLSSIPPLHRKTN</sequence>
<keyword evidence="1" id="KW-0805">Transcription regulation</keyword>
<dbReference type="InterPro" id="IPR001647">
    <property type="entry name" value="HTH_TetR"/>
</dbReference>
<dbReference type="Gene3D" id="1.10.357.10">
    <property type="entry name" value="Tetracycline Repressor, domain 2"/>
    <property type="match status" value="1"/>
</dbReference>
<dbReference type="Pfam" id="PF00440">
    <property type="entry name" value="TetR_N"/>
    <property type="match status" value="1"/>
</dbReference>
<dbReference type="EMBL" id="CP003364">
    <property type="protein sequence ID" value="AGA26846.1"/>
    <property type="molecule type" value="Genomic_DNA"/>
</dbReference>
<proteinExistence type="predicted"/>
<accession>L0DDW1</accession>
<dbReference type="InterPro" id="IPR036271">
    <property type="entry name" value="Tet_transcr_reg_TetR-rel_C_sf"/>
</dbReference>
<dbReference type="Proteomes" id="UP000010798">
    <property type="component" value="Chromosome"/>
</dbReference>
<dbReference type="STRING" id="886293.Sinac_2539"/>
<keyword evidence="3" id="KW-0804">Transcription</keyword>
<evidence type="ECO:0000256" key="1">
    <source>
        <dbReference type="ARBA" id="ARBA00023015"/>
    </source>
</evidence>
<dbReference type="SUPFAM" id="SSF46689">
    <property type="entry name" value="Homeodomain-like"/>
    <property type="match status" value="1"/>
</dbReference>
<evidence type="ECO:0000256" key="3">
    <source>
        <dbReference type="ARBA" id="ARBA00023163"/>
    </source>
</evidence>
<evidence type="ECO:0000256" key="4">
    <source>
        <dbReference type="PROSITE-ProRule" id="PRU00335"/>
    </source>
</evidence>
<feature type="domain" description="HTH tetR-type" evidence="5">
    <location>
        <begin position="9"/>
        <end position="69"/>
    </location>
</feature>